<feature type="transmembrane region" description="Helical" evidence="2">
    <location>
        <begin position="595"/>
        <end position="617"/>
    </location>
</feature>
<feature type="compositionally biased region" description="Basic and acidic residues" evidence="1">
    <location>
        <begin position="203"/>
        <end position="212"/>
    </location>
</feature>
<dbReference type="InterPro" id="IPR039720">
    <property type="entry name" value="TMEM94"/>
</dbReference>
<name>A0A7G2CQ66_9TRYP</name>
<dbReference type="InterPro" id="IPR023214">
    <property type="entry name" value="HAD_sf"/>
</dbReference>
<dbReference type="AlphaFoldDB" id="A0A7G2CQ66"/>
<keyword evidence="4" id="KW-1185">Reference proteome</keyword>
<protein>
    <submittedName>
        <fullName evidence="3">Uncharacterized protein</fullName>
    </submittedName>
</protein>
<evidence type="ECO:0000313" key="3">
    <source>
        <dbReference type="EMBL" id="CAD2221625.1"/>
    </source>
</evidence>
<evidence type="ECO:0000256" key="1">
    <source>
        <dbReference type="SAM" id="MobiDB-lite"/>
    </source>
</evidence>
<feature type="transmembrane region" description="Helical" evidence="2">
    <location>
        <begin position="556"/>
        <end position="575"/>
    </location>
</feature>
<dbReference type="PANTHER" id="PTHR13219">
    <property type="entry name" value="TRANSMEMBRANE PROTEIN 94"/>
    <property type="match status" value="1"/>
</dbReference>
<feature type="transmembrane region" description="Helical" evidence="2">
    <location>
        <begin position="723"/>
        <end position="744"/>
    </location>
</feature>
<keyword evidence="2" id="KW-0472">Membrane</keyword>
<feature type="compositionally biased region" description="Polar residues" evidence="1">
    <location>
        <begin position="242"/>
        <end position="251"/>
    </location>
</feature>
<feature type="compositionally biased region" description="Basic and acidic residues" evidence="1">
    <location>
        <begin position="226"/>
        <end position="236"/>
    </location>
</feature>
<reference evidence="3 4" key="1">
    <citation type="submission" date="2020-08" db="EMBL/GenBank/DDBJ databases">
        <authorList>
            <person name="Newling K."/>
            <person name="Davey J."/>
            <person name="Forrester S."/>
        </authorList>
    </citation>
    <scope>NUCLEOTIDE SEQUENCE [LARGE SCALE GENOMIC DNA]</scope>
    <source>
        <strain evidence="4">Crithidia deanei Carvalho (ATCC PRA-265)</strain>
    </source>
</reference>
<proteinExistence type="predicted"/>
<dbReference type="Gene3D" id="3.40.50.1000">
    <property type="entry name" value="HAD superfamily/HAD-like"/>
    <property type="match status" value="1"/>
</dbReference>
<dbReference type="InterPro" id="IPR023298">
    <property type="entry name" value="ATPase_P-typ_TM_dom_sf"/>
</dbReference>
<dbReference type="PANTHER" id="PTHR13219:SF6">
    <property type="entry name" value="TRANSMEMBRANE PROTEIN 94"/>
    <property type="match status" value="1"/>
</dbReference>
<feature type="transmembrane region" description="Helical" evidence="2">
    <location>
        <begin position="692"/>
        <end position="711"/>
    </location>
</feature>
<dbReference type="VEuPathDB" id="TriTrypDB:ADEAN_000915700"/>
<feature type="compositionally biased region" description="Basic residues" evidence="1">
    <location>
        <begin position="180"/>
        <end position="189"/>
    </location>
</feature>
<evidence type="ECO:0000256" key="2">
    <source>
        <dbReference type="SAM" id="Phobius"/>
    </source>
</evidence>
<gene>
    <name evidence="3" type="ORF">ADEAN_000915700</name>
</gene>
<keyword evidence="2" id="KW-0812">Transmembrane</keyword>
<evidence type="ECO:0000313" key="4">
    <source>
        <dbReference type="Proteomes" id="UP000515908"/>
    </source>
</evidence>
<sequence>MHALSEEPQNLETWTEPFRFCDRTPRWVRAMYWLPRTCAFSDSVVSRFKVVARIFQIDTKSKPKYHNSFPEQSCSLLASDDSGLLHVFTMGTPFLVMQFSNTHWTGSAVEEFDEYEKKEILHTGKQTWEQGLCLETVAMAHRVLPARYNQLVGTLPSMEKGYSEFFFQDGQSVTRDSVLAHRRREKSRRYKDGGGGQNLNSHSLREGYRPFEFDGTPSATTTKDFPNQEEREDVVRPRRSASAPSLYTPSKSYRAPPKMRRSASSGCIPLSQPETDDFITPQTFIQLMASTSHTFLGLVGLRDSVRPNVQSAMSAMEGAGVRCMYFCSGNERQTKSFGSRVGLETDWNCCISLKEDAVALDPYSIRAQLPFGIKSIRKHILHVDPIPIQVNLFSHAHGVATRAMLSILQDNHEIVVAVGSVFNHSNVRSFVQADLSIGVLPTRRGVNAEKENTVKWRNKIYEPSDFSSTTESANRDIPLYRSVAELLSCSCSLRAPPSTSVLPIIATMVRQARLRLSGIGNCDEFIMHTNVLVVMLNSLSLVVGAPLLLTSPAIVFVLNVIIPILALTCTYTAYAGIDPMRTMTSRHNYFVRRAIVLHSAAVWCLRYIPSLVALLALGITACTRQCDTSVINLFSHSQEDCLVASQGYVALTLNYWLMIHCWTHISRHHPISLTFSLRIGQGRRSTYLFTSWRWISVNFLVTVLSVGFVILSTPTGALKMAFFPSPAHFVVSLLFPLVLLGLDIPIKHWREKRFTNMQKFRKLSFGTRLGMHSPRGDYEPEGPLFSSGTAEANAIGVGGEWSHLSRSTRCLKKLNELFFRYTTMRGGKLELNCVCCDHVGGNYATYHVDANI</sequence>
<feature type="region of interest" description="Disordered" evidence="1">
    <location>
        <begin position="177"/>
        <end position="265"/>
    </location>
</feature>
<dbReference type="EMBL" id="LR877166">
    <property type="protein sequence ID" value="CAD2221625.1"/>
    <property type="molecule type" value="Genomic_DNA"/>
</dbReference>
<accession>A0A7G2CQ66</accession>
<dbReference type="Proteomes" id="UP000515908">
    <property type="component" value="Chromosome 22"/>
</dbReference>
<dbReference type="SUPFAM" id="SSF81665">
    <property type="entry name" value="Calcium ATPase, transmembrane domain M"/>
    <property type="match status" value="1"/>
</dbReference>
<organism evidence="3 4">
    <name type="scientific">Angomonas deanei</name>
    <dbReference type="NCBI Taxonomy" id="59799"/>
    <lineage>
        <taxon>Eukaryota</taxon>
        <taxon>Discoba</taxon>
        <taxon>Euglenozoa</taxon>
        <taxon>Kinetoplastea</taxon>
        <taxon>Metakinetoplastina</taxon>
        <taxon>Trypanosomatida</taxon>
        <taxon>Trypanosomatidae</taxon>
        <taxon>Strigomonadinae</taxon>
        <taxon>Angomonas</taxon>
    </lineage>
</organism>
<feature type="transmembrane region" description="Helical" evidence="2">
    <location>
        <begin position="525"/>
        <end position="549"/>
    </location>
</feature>
<keyword evidence="2" id="KW-1133">Transmembrane helix</keyword>